<sequence>MLVFSKFIIYCLFSPISNSLLYKRNNRPLWHLIHGVLLSNKNSPCNKTVTIYRGMDAAYYFFIVLPEYRQFGKVCRAADSCAYRSNPRGM</sequence>
<name>A0A2M3ZM47_9DIPT</name>
<protein>
    <submittedName>
        <fullName evidence="1">Uncharacterized protein</fullName>
    </submittedName>
</protein>
<evidence type="ECO:0000313" key="1">
    <source>
        <dbReference type="EMBL" id="MBW29589.1"/>
    </source>
</evidence>
<dbReference type="AlphaFoldDB" id="A0A2M3ZM47"/>
<organism evidence="1">
    <name type="scientific">Anopheles braziliensis</name>
    <dbReference type="NCBI Taxonomy" id="58242"/>
    <lineage>
        <taxon>Eukaryota</taxon>
        <taxon>Metazoa</taxon>
        <taxon>Ecdysozoa</taxon>
        <taxon>Arthropoda</taxon>
        <taxon>Hexapoda</taxon>
        <taxon>Insecta</taxon>
        <taxon>Pterygota</taxon>
        <taxon>Neoptera</taxon>
        <taxon>Endopterygota</taxon>
        <taxon>Diptera</taxon>
        <taxon>Nematocera</taxon>
        <taxon>Culicoidea</taxon>
        <taxon>Culicidae</taxon>
        <taxon>Anophelinae</taxon>
        <taxon>Anopheles</taxon>
    </lineage>
</organism>
<reference evidence="1" key="1">
    <citation type="submission" date="2018-01" db="EMBL/GenBank/DDBJ databases">
        <title>An insight into the sialome of Amazonian anophelines.</title>
        <authorList>
            <person name="Ribeiro J.M."/>
            <person name="Scarpassa V."/>
            <person name="Calvo E."/>
        </authorList>
    </citation>
    <scope>NUCLEOTIDE SEQUENCE</scope>
    <source>
        <tissue evidence="1">Salivary glands</tissue>
    </source>
</reference>
<proteinExistence type="predicted"/>
<dbReference type="EMBL" id="GGFM01008838">
    <property type="protein sequence ID" value="MBW29589.1"/>
    <property type="molecule type" value="Transcribed_RNA"/>
</dbReference>
<accession>A0A2M3ZM47</accession>